<evidence type="ECO:0000256" key="1">
    <source>
        <dbReference type="SAM" id="MobiDB-lite"/>
    </source>
</evidence>
<dbReference type="AlphaFoldDB" id="A0A3E0K181"/>
<comment type="caution">
    <text evidence="2">The sequence shown here is derived from an EMBL/GenBank/DDBJ whole genome shotgun (WGS) entry which is preliminary data.</text>
</comment>
<dbReference type="EMBL" id="QEWE01000027">
    <property type="protein sequence ID" value="REJ26277.1"/>
    <property type="molecule type" value="Genomic_DNA"/>
</dbReference>
<protein>
    <submittedName>
        <fullName evidence="2">Uncharacterized protein</fullName>
    </submittedName>
</protein>
<name>A0A3E0K181_9BACI</name>
<evidence type="ECO:0000313" key="2">
    <source>
        <dbReference type="EMBL" id="REJ26277.1"/>
    </source>
</evidence>
<gene>
    <name evidence="2" type="ORF">C6P37_13935</name>
</gene>
<sequence length="61" mass="6476">MPQVTMEGQAAPFGGDLQDERFGGPFPGFLKDEPPAGYGGIPEKKKLQPGKVRVFPGKFGA</sequence>
<dbReference type="Proteomes" id="UP000257014">
    <property type="component" value="Unassembled WGS sequence"/>
</dbReference>
<feature type="region of interest" description="Disordered" evidence="1">
    <location>
        <begin position="1"/>
        <end position="45"/>
    </location>
</feature>
<evidence type="ECO:0000313" key="3">
    <source>
        <dbReference type="Proteomes" id="UP000257014"/>
    </source>
</evidence>
<proteinExistence type="predicted"/>
<reference evidence="2 3" key="1">
    <citation type="submission" date="2018-03" db="EMBL/GenBank/DDBJ databases">
        <authorList>
            <person name="Keele B.F."/>
        </authorList>
    </citation>
    <scope>NUCLEOTIDE SEQUENCE [LARGE SCALE GENOMIC DNA]</scope>
    <source>
        <strain evidence="2">ZCTH4_d</strain>
    </source>
</reference>
<accession>A0A3E0K181</accession>
<organism evidence="2 3">
    <name type="scientific">Caldibacillus debilis</name>
    <dbReference type="NCBI Taxonomy" id="301148"/>
    <lineage>
        <taxon>Bacteria</taxon>
        <taxon>Bacillati</taxon>
        <taxon>Bacillota</taxon>
        <taxon>Bacilli</taxon>
        <taxon>Bacillales</taxon>
        <taxon>Bacillaceae</taxon>
        <taxon>Caldibacillus</taxon>
    </lineage>
</organism>